<dbReference type="Pfam" id="PF04892">
    <property type="entry name" value="VanZ"/>
    <property type="match status" value="1"/>
</dbReference>
<keyword evidence="4" id="KW-1185">Reference proteome</keyword>
<feature type="transmembrane region" description="Helical" evidence="1">
    <location>
        <begin position="43"/>
        <end position="61"/>
    </location>
</feature>
<dbReference type="NCBIfam" id="NF037970">
    <property type="entry name" value="vanZ_1"/>
    <property type="match status" value="1"/>
</dbReference>
<dbReference type="PANTHER" id="PTHR28008">
    <property type="entry name" value="DOMAIN PROTEIN, PUTATIVE (AFU_ORTHOLOGUE AFUA_3G10980)-RELATED"/>
    <property type="match status" value="1"/>
</dbReference>
<reference evidence="3 4" key="1">
    <citation type="submission" date="2020-10" db="EMBL/GenBank/DDBJ databases">
        <title>complete genome sequencing of Lysobacter sp. H23M41.</title>
        <authorList>
            <person name="Bae J.-W."/>
            <person name="Lee S.-Y."/>
        </authorList>
    </citation>
    <scope>NUCLEOTIDE SEQUENCE [LARGE SCALE GENOMIC DNA]</scope>
    <source>
        <strain evidence="3 4">H23M41</strain>
    </source>
</reference>
<feature type="transmembrane region" description="Helical" evidence="1">
    <location>
        <begin position="68"/>
        <end position="87"/>
    </location>
</feature>
<proteinExistence type="predicted"/>
<name>A0A7S6UK64_9GAMM</name>
<feature type="transmembrane region" description="Helical" evidence="1">
    <location>
        <begin position="99"/>
        <end position="120"/>
    </location>
</feature>
<evidence type="ECO:0000256" key="1">
    <source>
        <dbReference type="SAM" id="Phobius"/>
    </source>
</evidence>
<dbReference type="RefSeq" id="WP_194034365.1">
    <property type="nucleotide sequence ID" value="NZ_CP063657.1"/>
</dbReference>
<keyword evidence="1" id="KW-1133">Transmembrane helix</keyword>
<keyword evidence="1" id="KW-0472">Membrane</keyword>
<sequence>MRPFRRPWLWLSLWLLLFVLVAVGSLMSPDDLPPVDISGFDKVQHFLGYGVLAAGAVLLFARMRTQALMALVIIAFGIGLEFAQASMTTDRMGDVADALANSLGVLAGLLLSATPVARWLQRLDARLP</sequence>
<evidence type="ECO:0000313" key="4">
    <source>
        <dbReference type="Proteomes" id="UP000593932"/>
    </source>
</evidence>
<gene>
    <name evidence="3" type="ORF">INQ42_11360</name>
</gene>
<organism evidence="3 4">
    <name type="scientific">Novilysobacter avium</name>
    <dbReference type="NCBI Taxonomy" id="2781023"/>
    <lineage>
        <taxon>Bacteria</taxon>
        <taxon>Pseudomonadati</taxon>
        <taxon>Pseudomonadota</taxon>
        <taxon>Gammaproteobacteria</taxon>
        <taxon>Lysobacterales</taxon>
        <taxon>Lysobacteraceae</taxon>
        <taxon>Novilysobacter</taxon>
    </lineage>
</organism>
<evidence type="ECO:0000313" key="3">
    <source>
        <dbReference type="EMBL" id="QOW21807.1"/>
    </source>
</evidence>
<dbReference type="Proteomes" id="UP000593932">
    <property type="component" value="Chromosome"/>
</dbReference>
<feature type="domain" description="VanZ-like" evidence="2">
    <location>
        <begin position="37"/>
        <end position="112"/>
    </location>
</feature>
<accession>A0A7S6UK64</accession>
<dbReference type="EMBL" id="CP063657">
    <property type="protein sequence ID" value="QOW21807.1"/>
    <property type="molecule type" value="Genomic_DNA"/>
</dbReference>
<protein>
    <submittedName>
        <fullName evidence="3">VanZ family protein</fullName>
    </submittedName>
</protein>
<dbReference type="PANTHER" id="PTHR28008:SF1">
    <property type="entry name" value="DOMAIN PROTEIN, PUTATIVE (AFU_ORTHOLOGUE AFUA_3G10980)-RELATED"/>
    <property type="match status" value="1"/>
</dbReference>
<keyword evidence="1" id="KW-0812">Transmembrane</keyword>
<evidence type="ECO:0000259" key="2">
    <source>
        <dbReference type="Pfam" id="PF04892"/>
    </source>
</evidence>
<dbReference type="InterPro" id="IPR006976">
    <property type="entry name" value="VanZ-like"/>
</dbReference>